<dbReference type="InterPro" id="IPR037359">
    <property type="entry name" value="NST/OST"/>
</dbReference>
<evidence type="ECO:0000313" key="2">
    <source>
        <dbReference type="EMBL" id="NER26792.1"/>
    </source>
</evidence>
<organism evidence="2">
    <name type="scientific">Symploca sp. SIO1C4</name>
    <dbReference type="NCBI Taxonomy" id="2607765"/>
    <lineage>
        <taxon>Bacteria</taxon>
        <taxon>Bacillati</taxon>
        <taxon>Cyanobacteriota</taxon>
        <taxon>Cyanophyceae</taxon>
        <taxon>Coleofasciculales</taxon>
        <taxon>Coleofasciculaceae</taxon>
        <taxon>Symploca</taxon>
    </lineage>
</organism>
<protein>
    <submittedName>
        <fullName evidence="2">Sulfotransferase</fullName>
    </submittedName>
</protein>
<dbReference type="InterPro" id="IPR027417">
    <property type="entry name" value="P-loop_NTPase"/>
</dbReference>
<proteinExistence type="predicted"/>
<dbReference type="Pfam" id="PF13469">
    <property type="entry name" value="Sulfotransfer_3"/>
    <property type="match status" value="1"/>
</dbReference>
<name>A0A6B3N846_9CYAN</name>
<comment type="caution">
    <text evidence="2">The sequence shown here is derived from an EMBL/GenBank/DDBJ whole genome shotgun (WGS) entry which is preliminary data.</text>
</comment>
<dbReference type="GO" id="GO:0008146">
    <property type="term" value="F:sulfotransferase activity"/>
    <property type="evidence" value="ECO:0007669"/>
    <property type="project" value="InterPro"/>
</dbReference>
<evidence type="ECO:0000256" key="1">
    <source>
        <dbReference type="ARBA" id="ARBA00022679"/>
    </source>
</evidence>
<dbReference type="SUPFAM" id="SSF52540">
    <property type="entry name" value="P-loop containing nucleoside triphosphate hydrolases"/>
    <property type="match status" value="1"/>
</dbReference>
<accession>A0A6B3N846</accession>
<gene>
    <name evidence="2" type="ORF">F6J89_03975</name>
</gene>
<reference evidence="2" key="1">
    <citation type="submission" date="2019-11" db="EMBL/GenBank/DDBJ databases">
        <title>Genomic insights into an expanded diversity of filamentous marine cyanobacteria reveals the extraordinary biosynthetic potential of Moorea and Okeania.</title>
        <authorList>
            <person name="Ferreira Leao T."/>
            <person name="Wang M."/>
            <person name="Moss N."/>
            <person name="Da Silva R."/>
            <person name="Sanders J."/>
            <person name="Nurk S."/>
            <person name="Gurevich A."/>
            <person name="Humphrey G."/>
            <person name="Reher R."/>
            <person name="Zhu Q."/>
            <person name="Belda-Ferre P."/>
            <person name="Glukhov E."/>
            <person name="Rex R."/>
            <person name="Dorrestein P.C."/>
            <person name="Knight R."/>
            <person name="Pevzner P."/>
            <person name="Gerwick W.H."/>
            <person name="Gerwick L."/>
        </authorList>
    </citation>
    <scope>NUCLEOTIDE SEQUENCE</scope>
    <source>
        <strain evidence="2">SIO1C4</strain>
    </source>
</reference>
<dbReference type="PANTHER" id="PTHR10605">
    <property type="entry name" value="HEPARAN SULFATE SULFOTRANSFERASE"/>
    <property type="match status" value="1"/>
</dbReference>
<dbReference type="EMBL" id="JAAHFQ010000050">
    <property type="protein sequence ID" value="NER26792.1"/>
    <property type="molecule type" value="Genomic_DNA"/>
</dbReference>
<dbReference type="AlphaFoldDB" id="A0A6B3N846"/>
<dbReference type="PANTHER" id="PTHR10605:SF56">
    <property type="entry name" value="BIFUNCTIONAL HEPARAN SULFATE N-DEACETYLASE_N-SULFOTRANSFERASE"/>
    <property type="match status" value="1"/>
</dbReference>
<keyword evidence="1 2" id="KW-0808">Transferase</keyword>
<sequence>MNTSLMPNFLIIGAAKAGTTALYHYLDQHPDIYMSPKKELNFFAFDGEHPDHGGVSDYRGFKRYEKLRKISVTKLDEYQYRFRGAITHKAVGEASPMYLYNPRTPQRIYDYKSDMRLIAILRNPADRAHSHFAQYVFKEEEPITDFAQAIKAEDIDVPHIWWGYRHYVRLGFYYRQLQPYFNLFPPHLIKVFLFEDFQTNPQGLLRDIFEFLGVDSSFVADTASKHNQSLVAKNQTIHRSLGSLETFLRSGNPVNKMLRAVLPSKLKRLGSQWRVEQAHKNLVKGKPYLSTAVRQQLISIYQDDILKLQELIGQDLSSWLKDQNVVESPKSVVAASV</sequence>
<dbReference type="Gene3D" id="3.40.50.300">
    <property type="entry name" value="P-loop containing nucleotide triphosphate hydrolases"/>
    <property type="match status" value="1"/>
</dbReference>